<protein>
    <submittedName>
        <fullName evidence="1">Uncharacterized protein</fullName>
    </submittedName>
</protein>
<dbReference type="AlphaFoldDB" id="A0A0E9P975"/>
<reference evidence="1" key="2">
    <citation type="journal article" date="2015" name="Fish Shellfish Immunol.">
        <title>Early steps in the European eel (Anguilla anguilla)-Vibrio vulnificus interaction in the gills: Role of the RtxA13 toxin.</title>
        <authorList>
            <person name="Callol A."/>
            <person name="Pajuelo D."/>
            <person name="Ebbesson L."/>
            <person name="Teles M."/>
            <person name="MacKenzie S."/>
            <person name="Amaro C."/>
        </authorList>
    </citation>
    <scope>NUCLEOTIDE SEQUENCE</scope>
</reference>
<reference evidence="1" key="1">
    <citation type="submission" date="2014-11" db="EMBL/GenBank/DDBJ databases">
        <authorList>
            <person name="Amaro Gonzalez C."/>
        </authorList>
    </citation>
    <scope>NUCLEOTIDE SEQUENCE</scope>
</reference>
<sequence length="21" mass="2396">MEYYLPGKADGNRNIRVRAGD</sequence>
<dbReference type="EMBL" id="GBXM01108194">
    <property type="protein sequence ID" value="JAH00383.1"/>
    <property type="molecule type" value="Transcribed_RNA"/>
</dbReference>
<accession>A0A0E9P975</accession>
<name>A0A0E9P975_ANGAN</name>
<proteinExistence type="predicted"/>
<evidence type="ECO:0000313" key="1">
    <source>
        <dbReference type="EMBL" id="JAH00383.1"/>
    </source>
</evidence>
<organism evidence="1">
    <name type="scientific">Anguilla anguilla</name>
    <name type="common">European freshwater eel</name>
    <name type="synonym">Muraena anguilla</name>
    <dbReference type="NCBI Taxonomy" id="7936"/>
    <lineage>
        <taxon>Eukaryota</taxon>
        <taxon>Metazoa</taxon>
        <taxon>Chordata</taxon>
        <taxon>Craniata</taxon>
        <taxon>Vertebrata</taxon>
        <taxon>Euteleostomi</taxon>
        <taxon>Actinopterygii</taxon>
        <taxon>Neopterygii</taxon>
        <taxon>Teleostei</taxon>
        <taxon>Anguilliformes</taxon>
        <taxon>Anguillidae</taxon>
        <taxon>Anguilla</taxon>
    </lineage>
</organism>